<reference evidence="1" key="1">
    <citation type="submission" date="2020-02" db="EMBL/GenBank/DDBJ databases">
        <title>A new Streptomyces sp. for controlling soil-borne diseases.</title>
        <authorList>
            <person name="Li X."/>
            <person name="Tian Y."/>
            <person name="Gao K."/>
        </authorList>
    </citation>
    <scope>NUCLEOTIDE SEQUENCE [LARGE SCALE GENOMIC DNA]</scope>
    <source>
        <strain evidence="1">0250</strain>
    </source>
</reference>
<dbReference type="Proteomes" id="UP000476310">
    <property type="component" value="Unassembled WGS sequence"/>
</dbReference>
<dbReference type="AlphaFoldDB" id="A0A6G4AD05"/>
<name>A0A6G4AD05_9ACTN</name>
<accession>A0A6G4AD05</accession>
<dbReference type="EMBL" id="JAAIKT010000010">
    <property type="protein sequence ID" value="NEW71100.1"/>
    <property type="molecule type" value="Genomic_DNA"/>
</dbReference>
<sequence length="111" mass="12145">MEFLAPAPAAQVSNDSYAALDFSQATVVDWVPKRDMGKAAEARETYRMLEGTHTLTGPRKSDPALTMRRFLVHSTANAAGQQAARDRRLARAAEDLDKLTAAAGGRHYKTR</sequence>
<protein>
    <submittedName>
        <fullName evidence="1">Uncharacterized protein</fullName>
    </submittedName>
</protein>
<comment type="caution">
    <text evidence="1">The sequence shown here is derived from an EMBL/GenBank/DDBJ whole genome shotgun (WGS) entry which is preliminary data.</text>
</comment>
<gene>
    <name evidence="1" type="ORF">G4H13_11995</name>
</gene>
<evidence type="ECO:0000313" key="2">
    <source>
        <dbReference type="Proteomes" id="UP000476310"/>
    </source>
</evidence>
<evidence type="ECO:0000313" key="1">
    <source>
        <dbReference type="EMBL" id="NEW71100.1"/>
    </source>
</evidence>
<keyword evidence="2" id="KW-1185">Reference proteome</keyword>
<proteinExistence type="predicted"/>
<dbReference type="RefSeq" id="WP_164426489.1">
    <property type="nucleotide sequence ID" value="NZ_JAAIKT010000010.1"/>
</dbReference>
<organism evidence="1 2">
    <name type="scientific">Streptomyces rhizosphaericus</name>
    <dbReference type="NCBI Taxonomy" id="114699"/>
    <lineage>
        <taxon>Bacteria</taxon>
        <taxon>Bacillati</taxon>
        <taxon>Actinomycetota</taxon>
        <taxon>Actinomycetes</taxon>
        <taxon>Kitasatosporales</taxon>
        <taxon>Streptomycetaceae</taxon>
        <taxon>Streptomyces</taxon>
        <taxon>Streptomyces violaceusniger group</taxon>
    </lineage>
</organism>